<dbReference type="PROSITE" id="PS00518">
    <property type="entry name" value="ZF_RING_1"/>
    <property type="match status" value="1"/>
</dbReference>
<dbReference type="Pfam" id="PF13923">
    <property type="entry name" value="zf-C3HC4_2"/>
    <property type="match status" value="1"/>
</dbReference>
<evidence type="ECO:0000313" key="7">
    <source>
        <dbReference type="EMBL" id="GBG89702.1"/>
    </source>
</evidence>
<dbReference type="STRING" id="69332.A0A388M5F8"/>
<name>A0A388M5F8_CHABU</name>
<sequence>MGISVECVLDERRVPSQLYCPICTDLILPKDGLLSPCGHMFCSMCITQSLQMNRQCPEDRQPLLDSGLRTVRDGNPLIYRMLGEVSVRCTNFMKDCDWQGELSELPVHMNVCVKEVDACSVCKRYMQRDQLDQHKLSCGRPCEDCAEKDEELAEYRRELVRCRAKLADLRVQVQSLCADQSLDAEACLRFDKFTLRELGQFLSRHLHARPPHAESAQIFETMRQSFADWQKRKSDNPPTISDDLVFALASALASKGCETGLRRKVMVVNGVKRVLSFMGHAFSACYGYTPLLFVRVLRFYPCTIYGHAFTHLPFMVNPFAV</sequence>
<evidence type="ECO:0000259" key="6">
    <source>
        <dbReference type="PROSITE" id="PS50089"/>
    </source>
</evidence>
<dbReference type="PANTHER" id="PTHR10131">
    <property type="entry name" value="TNF RECEPTOR ASSOCIATED FACTOR"/>
    <property type="match status" value="1"/>
</dbReference>
<keyword evidence="5" id="KW-0175">Coiled coil</keyword>
<dbReference type="InterPro" id="IPR001841">
    <property type="entry name" value="Znf_RING"/>
</dbReference>
<evidence type="ECO:0000256" key="1">
    <source>
        <dbReference type="ARBA" id="ARBA00022723"/>
    </source>
</evidence>
<gene>
    <name evidence="7" type="ORF">CBR_g49555</name>
</gene>
<dbReference type="EMBL" id="BFEA01000755">
    <property type="protein sequence ID" value="GBG89702.1"/>
    <property type="molecule type" value="Genomic_DNA"/>
</dbReference>
<dbReference type="OrthoDB" id="6105938at2759"/>
<evidence type="ECO:0000256" key="5">
    <source>
        <dbReference type="SAM" id="Coils"/>
    </source>
</evidence>
<protein>
    <recommendedName>
        <fullName evidence="6">RING-type domain-containing protein</fullName>
    </recommendedName>
</protein>
<evidence type="ECO:0000313" key="8">
    <source>
        <dbReference type="Proteomes" id="UP000265515"/>
    </source>
</evidence>
<accession>A0A388M5F8</accession>
<dbReference type="PROSITE" id="PS50089">
    <property type="entry name" value="ZF_RING_2"/>
    <property type="match status" value="1"/>
</dbReference>
<dbReference type="PANTHER" id="PTHR10131:SF94">
    <property type="entry name" value="TNF RECEPTOR-ASSOCIATED FACTOR 4"/>
    <property type="match status" value="1"/>
</dbReference>
<keyword evidence="8" id="KW-1185">Reference proteome</keyword>
<feature type="coiled-coil region" evidence="5">
    <location>
        <begin position="145"/>
        <end position="172"/>
    </location>
</feature>
<dbReference type="Gramene" id="GBG89702">
    <property type="protein sequence ID" value="GBG89702"/>
    <property type="gene ID" value="CBR_g49555"/>
</dbReference>
<keyword evidence="2 4" id="KW-0863">Zinc-finger</keyword>
<evidence type="ECO:0000256" key="3">
    <source>
        <dbReference type="ARBA" id="ARBA00022833"/>
    </source>
</evidence>
<proteinExistence type="predicted"/>
<keyword evidence="1" id="KW-0479">Metal-binding</keyword>
<feature type="domain" description="RING-type" evidence="6">
    <location>
        <begin position="20"/>
        <end position="60"/>
    </location>
</feature>
<comment type="caution">
    <text evidence="7">The sequence shown here is derived from an EMBL/GenBank/DDBJ whole genome shotgun (WGS) entry which is preliminary data.</text>
</comment>
<dbReference type="AlphaFoldDB" id="A0A388M5F8"/>
<dbReference type="Proteomes" id="UP000265515">
    <property type="component" value="Unassembled WGS sequence"/>
</dbReference>
<keyword evidence="3" id="KW-0862">Zinc</keyword>
<dbReference type="InterPro" id="IPR017907">
    <property type="entry name" value="Znf_RING_CS"/>
</dbReference>
<evidence type="ECO:0000256" key="2">
    <source>
        <dbReference type="ARBA" id="ARBA00022771"/>
    </source>
</evidence>
<dbReference type="InterPro" id="IPR013083">
    <property type="entry name" value="Znf_RING/FYVE/PHD"/>
</dbReference>
<dbReference type="SUPFAM" id="SSF57850">
    <property type="entry name" value="RING/U-box"/>
    <property type="match status" value="1"/>
</dbReference>
<evidence type="ECO:0000256" key="4">
    <source>
        <dbReference type="PROSITE-ProRule" id="PRU00175"/>
    </source>
</evidence>
<dbReference type="Gene3D" id="3.30.40.10">
    <property type="entry name" value="Zinc/RING finger domain, C3HC4 (zinc finger)"/>
    <property type="match status" value="2"/>
</dbReference>
<reference evidence="7 8" key="1">
    <citation type="journal article" date="2018" name="Cell">
        <title>The Chara Genome: Secondary Complexity and Implications for Plant Terrestrialization.</title>
        <authorList>
            <person name="Nishiyama T."/>
            <person name="Sakayama H."/>
            <person name="Vries J.D."/>
            <person name="Buschmann H."/>
            <person name="Saint-Marcoux D."/>
            <person name="Ullrich K.K."/>
            <person name="Haas F.B."/>
            <person name="Vanderstraeten L."/>
            <person name="Becker D."/>
            <person name="Lang D."/>
            <person name="Vosolsobe S."/>
            <person name="Rombauts S."/>
            <person name="Wilhelmsson P.K.I."/>
            <person name="Janitza P."/>
            <person name="Kern R."/>
            <person name="Heyl A."/>
            <person name="Rumpler F."/>
            <person name="Villalobos L.I.A.C."/>
            <person name="Clay J.M."/>
            <person name="Skokan R."/>
            <person name="Toyoda A."/>
            <person name="Suzuki Y."/>
            <person name="Kagoshima H."/>
            <person name="Schijlen E."/>
            <person name="Tajeshwar N."/>
            <person name="Catarino B."/>
            <person name="Hetherington A.J."/>
            <person name="Saltykova A."/>
            <person name="Bonnot C."/>
            <person name="Breuninger H."/>
            <person name="Symeonidi A."/>
            <person name="Radhakrishnan G.V."/>
            <person name="Van Nieuwerburgh F."/>
            <person name="Deforce D."/>
            <person name="Chang C."/>
            <person name="Karol K.G."/>
            <person name="Hedrich R."/>
            <person name="Ulvskov P."/>
            <person name="Glockner G."/>
            <person name="Delwiche C.F."/>
            <person name="Petrasek J."/>
            <person name="Van de Peer Y."/>
            <person name="Friml J."/>
            <person name="Beilby M."/>
            <person name="Dolan L."/>
            <person name="Kohara Y."/>
            <person name="Sugano S."/>
            <person name="Fujiyama A."/>
            <person name="Delaux P.-M."/>
            <person name="Quint M."/>
            <person name="TheiBen G."/>
            <person name="Hagemann M."/>
            <person name="Harholt J."/>
            <person name="Dunand C."/>
            <person name="Zachgo S."/>
            <person name="Langdale J."/>
            <person name="Maumus F."/>
            <person name="Straeten D.V.D."/>
            <person name="Gould S.B."/>
            <person name="Rensing S.A."/>
        </authorList>
    </citation>
    <scope>NUCLEOTIDE SEQUENCE [LARGE SCALE GENOMIC DNA]</scope>
    <source>
        <strain evidence="7 8">S276</strain>
    </source>
</reference>
<dbReference type="GO" id="GO:0008270">
    <property type="term" value="F:zinc ion binding"/>
    <property type="evidence" value="ECO:0007669"/>
    <property type="project" value="UniProtKB-KW"/>
</dbReference>
<organism evidence="7 8">
    <name type="scientific">Chara braunii</name>
    <name type="common">Braun's stonewort</name>
    <dbReference type="NCBI Taxonomy" id="69332"/>
    <lineage>
        <taxon>Eukaryota</taxon>
        <taxon>Viridiplantae</taxon>
        <taxon>Streptophyta</taxon>
        <taxon>Charophyceae</taxon>
        <taxon>Charales</taxon>
        <taxon>Characeae</taxon>
        <taxon>Chara</taxon>
    </lineage>
</organism>
<dbReference type="SMART" id="SM00184">
    <property type="entry name" value="RING"/>
    <property type="match status" value="1"/>
</dbReference>